<keyword evidence="7" id="KW-1278">Translocase</keyword>
<protein>
    <submittedName>
        <fullName evidence="10">Sugar ABC transporter ATP-binding protein</fullName>
    </submittedName>
</protein>
<dbReference type="Proteomes" id="UP001332192">
    <property type="component" value="Chromosome"/>
</dbReference>
<keyword evidence="1" id="KW-0813">Transport</keyword>
<feature type="domain" description="ABC transporter" evidence="9">
    <location>
        <begin position="278"/>
        <end position="523"/>
    </location>
</feature>
<feature type="domain" description="ABC transporter" evidence="9">
    <location>
        <begin position="14"/>
        <end position="255"/>
    </location>
</feature>
<evidence type="ECO:0000313" key="10">
    <source>
        <dbReference type="EMBL" id="WRP17272.1"/>
    </source>
</evidence>
<dbReference type="CDD" id="cd03215">
    <property type="entry name" value="ABC_Carb_Monos_II"/>
    <property type="match status" value="1"/>
</dbReference>
<name>A0ABZ1BYX6_9FIRM</name>
<evidence type="ECO:0000256" key="5">
    <source>
        <dbReference type="ARBA" id="ARBA00022741"/>
    </source>
</evidence>
<dbReference type="InterPro" id="IPR050107">
    <property type="entry name" value="ABC_carbohydrate_import_ATPase"/>
</dbReference>
<evidence type="ECO:0000256" key="4">
    <source>
        <dbReference type="ARBA" id="ARBA00022737"/>
    </source>
</evidence>
<keyword evidence="2" id="KW-1003">Cell membrane</keyword>
<keyword evidence="3" id="KW-0762">Sugar transport</keyword>
<dbReference type="InterPro" id="IPR017871">
    <property type="entry name" value="ABC_transporter-like_CS"/>
</dbReference>
<dbReference type="PANTHER" id="PTHR43790:SF3">
    <property type="entry name" value="D-ALLOSE IMPORT ATP-BINDING PROTEIN ALSA-RELATED"/>
    <property type="match status" value="1"/>
</dbReference>
<evidence type="ECO:0000256" key="2">
    <source>
        <dbReference type="ARBA" id="ARBA00022475"/>
    </source>
</evidence>
<dbReference type="SMART" id="SM00382">
    <property type="entry name" value="AAA"/>
    <property type="match status" value="2"/>
</dbReference>
<keyword evidence="5" id="KW-0547">Nucleotide-binding</keyword>
<evidence type="ECO:0000256" key="8">
    <source>
        <dbReference type="ARBA" id="ARBA00023136"/>
    </source>
</evidence>
<dbReference type="SUPFAM" id="SSF52540">
    <property type="entry name" value="P-loop containing nucleoside triphosphate hydrolases"/>
    <property type="match status" value="2"/>
</dbReference>
<keyword evidence="6 10" id="KW-0067">ATP-binding</keyword>
<dbReference type="PANTHER" id="PTHR43790">
    <property type="entry name" value="CARBOHYDRATE TRANSPORT ATP-BINDING PROTEIN MG119-RELATED"/>
    <property type="match status" value="1"/>
</dbReference>
<keyword evidence="8" id="KW-0472">Membrane</keyword>
<reference evidence="10 11" key="1">
    <citation type="journal article" date="2024" name="Front. Microbiol.">
        <title>Novel thermophilic genera Geochorda gen. nov. and Carboxydochorda gen. nov. from the deep terrestrial subsurface reveal the ecophysiological diversity in the class Limnochordia.</title>
        <authorList>
            <person name="Karnachuk O.V."/>
            <person name="Lukina A.P."/>
            <person name="Avakyan M.R."/>
            <person name="Kadnikov V.V."/>
            <person name="Begmatov S."/>
            <person name="Beletsky A.V."/>
            <person name="Vlasova K.G."/>
            <person name="Novikov A.A."/>
            <person name="Shcherbakova V.A."/>
            <person name="Mardanov A.V."/>
            <person name="Ravin N.V."/>
        </authorList>
    </citation>
    <scope>NUCLEOTIDE SEQUENCE [LARGE SCALE GENOMIC DNA]</scope>
    <source>
        <strain evidence="10 11">L945</strain>
    </source>
</reference>
<keyword evidence="4" id="KW-0677">Repeat</keyword>
<evidence type="ECO:0000256" key="7">
    <source>
        <dbReference type="ARBA" id="ARBA00022967"/>
    </source>
</evidence>
<sequence length="530" mass="57310">MHAAASETGQPYWLLMKGISKSFPGVKALDDVDFEVAPGEVVGLVGENGAGKSTLLKILSGAYRRDAGSIYVAGRPVEIQDPNHARQLGIATIYQEFNLAPNRDVSANVFLGREMRRGGWAGWLGLVDAASMRRRAREVLDGLGVPLDPGAVVGRLSVAYRQFVEIARALAFESRLVVMDEPTASLGQEDVRRLMDVIRALAARGIGVVFVSHRLEEVLAIAHRVVVLRDGRRVGQMAARDATVEALVRLMVGREVEERGAGRRSTVGEATGVAPQPAKSAPLLEVRALSRAGVVENVSFTLRGGEILGVAGLMGAGRTEMVRLLAGADRPTGGEIRLEGRPLAIRSPADAIRAGIMLVPEDRQNQGLILKLPVLENIGLPSLDRLSRARGFVVNRRALARMAETQVQRLRIRTSGLSQKAMFLSGGNQQKVILARWLAQEPKVLILDEPTRGIDVGTKAEVHELIRTLARRGIGVIMVSSELPEILALSDRVLVMHRGRVAGQLDRAEATQERIMWMATGHRAVAAGRV</sequence>
<dbReference type="Pfam" id="PF00005">
    <property type="entry name" value="ABC_tran"/>
    <property type="match status" value="2"/>
</dbReference>
<dbReference type="PROSITE" id="PS00211">
    <property type="entry name" value="ABC_TRANSPORTER_1"/>
    <property type="match status" value="1"/>
</dbReference>
<evidence type="ECO:0000256" key="3">
    <source>
        <dbReference type="ARBA" id="ARBA00022597"/>
    </source>
</evidence>
<proteinExistence type="predicted"/>
<organism evidence="10 11">
    <name type="scientific">Carboxydichorda subterranea</name>
    <dbReference type="NCBI Taxonomy" id="3109565"/>
    <lineage>
        <taxon>Bacteria</taxon>
        <taxon>Bacillati</taxon>
        <taxon>Bacillota</taxon>
        <taxon>Limnochordia</taxon>
        <taxon>Limnochordales</taxon>
        <taxon>Geochordaceae</taxon>
        <taxon>Carboxydichorda</taxon>
    </lineage>
</organism>
<dbReference type="GO" id="GO:0005524">
    <property type="term" value="F:ATP binding"/>
    <property type="evidence" value="ECO:0007669"/>
    <property type="project" value="UniProtKB-KW"/>
</dbReference>
<keyword evidence="11" id="KW-1185">Reference proteome</keyword>
<dbReference type="Gene3D" id="3.40.50.300">
    <property type="entry name" value="P-loop containing nucleotide triphosphate hydrolases"/>
    <property type="match status" value="2"/>
</dbReference>
<dbReference type="RefSeq" id="WP_324716544.1">
    <property type="nucleotide sequence ID" value="NZ_CP141615.1"/>
</dbReference>
<dbReference type="InterPro" id="IPR003439">
    <property type="entry name" value="ABC_transporter-like_ATP-bd"/>
</dbReference>
<dbReference type="PROSITE" id="PS50893">
    <property type="entry name" value="ABC_TRANSPORTER_2"/>
    <property type="match status" value="2"/>
</dbReference>
<evidence type="ECO:0000313" key="11">
    <source>
        <dbReference type="Proteomes" id="UP001332192"/>
    </source>
</evidence>
<gene>
    <name evidence="10" type="ORF">U7230_14500</name>
</gene>
<accession>A0ABZ1BYX6</accession>
<dbReference type="InterPro" id="IPR003593">
    <property type="entry name" value="AAA+_ATPase"/>
</dbReference>
<evidence type="ECO:0000256" key="1">
    <source>
        <dbReference type="ARBA" id="ARBA00022448"/>
    </source>
</evidence>
<evidence type="ECO:0000256" key="6">
    <source>
        <dbReference type="ARBA" id="ARBA00022840"/>
    </source>
</evidence>
<dbReference type="InterPro" id="IPR027417">
    <property type="entry name" value="P-loop_NTPase"/>
</dbReference>
<dbReference type="EMBL" id="CP141615">
    <property type="protein sequence ID" value="WRP17272.1"/>
    <property type="molecule type" value="Genomic_DNA"/>
</dbReference>
<evidence type="ECO:0000259" key="9">
    <source>
        <dbReference type="PROSITE" id="PS50893"/>
    </source>
</evidence>
<dbReference type="CDD" id="cd03216">
    <property type="entry name" value="ABC_Carb_Monos_I"/>
    <property type="match status" value="1"/>
</dbReference>